<dbReference type="InterPro" id="IPR011989">
    <property type="entry name" value="ARM-like"/>
</dbReference>
<comment type="caution">
    <text evidence="11">The sequence shown here is derived from an EMBL/GenBank/DDBJ whole genome shotgun (WGS) entry which is preliminary data.</text>
</comment>
<keyword evidence="6" id="KW-0653">Protein transport</keyword>
<keyword evidence="7" id="KW-0539">Nucleus</keyword>
<evidence type="ECO:0000256" key="1">
    <source>
        <dbReference type="ARBA" id="ARBA00004123"/>
    </source>
</evidence>
<dbReference type="AlphaFoldDB" id="A0A8K0JM43"/>
<proteinExistence type="inferred from homology"/>
<dbReference type="Pfam" id="PF25574">
    <property type="entry name" value="TPR_IMB1"/>
    <property type="match status" value="1"/>
</dbReference>
<feature type="compositionally biased region" description="Acidic residues" evidence="9">
    <location>
        <begin position="364"/>
        <end position="384"/>
    </location>
</feature>
<evidence type="ECO:0000256" key="7">
    <source>
        <dbReference type="ARBA" id="ARBA00023242"/>
    </source>
</evidence>
<dbReference type="PANTHER" id="PTHR10527">
    <property type="entry name" value="IMPORTIN BETA"/>
    <property type="match status" value="1"/>
</dbReference>
<dbReference type="OrthoDB" id="951172at2759"/>
<dbReference type="Proteomes" id="UP000812966">
    <property type="component" value="Unassembled WGS sequence"/>
</dbReference>
<comment type="subcellular location">
    <subcellularLocation>
        <location evidence="2">Cytoplasm</location>
    </subcellularLocation>
    <subcellularLocation>
        <location evidence="1">Nucleus</location>
    </subcellularLocation>
</comment>
<sequence>MSFQPSEQALQELIVTLRGSTNPSSDVQRQTQERLEQFSSHLPGYLAYLAHILIQCSNEDDTTRSVAGLILKNAIVRPFAPEGEVVGMDYVKSIVLQGMRDPNQTVRQTVGTVIVNIMAREEDGAWPEGLEALMKAVDSADPNEQEGAFNSLQKLAEDCSKKVDCEINGQRPLNYLVERFLAHTEHQNPRIRVYALTCLKHYYQPGVQAIMVQIDNIIAALFRRASDASPDVRAAVCQSLSILLNIRPDKILPQMSNVAEYMIYSAQDQDESVALEASEFWLTFGEDPSMVDQLRPFLPQVGPLLLNGMVYSQSDLDWLGGDEEEDENVPDKAEDIKPRFYGKTHNQEHVESSGPKAVPAPKAEDEDDDSDYADDDYDEDDEDDLQGEWNLRKCSAAALDIMAVSFGDEMLTVLLPHLRDKLFSTDWLQKESSILALGAIAEGCMDGLVPHLPTLLPFLIGALSDPKPLVRSITCWTIGRYSSWIVEQVDSGNGRDAYFVPVLEGLLRMILDPNKRVQEAGCSAFATLEEEAGTALEPYMQPILQSLVAAFHKYQQRNLLILYDAIGTLADSVGPALSKEEHLQVLIPPLMQKWLSLSNDDIALVPLLECLSSVAIGAGTSFAPYAPGIFERCLQIIHKELQVFQAWTQNPDGYEEPDSSFVVVALDLLSGLCQGLGLNIVELVNNSGNSILQLMSSCLHHPEDSIRQSALALLGDIAIAAFPLVHPHIAEIMPIVIEQILTDPSDTQVSVCNNATWAVGEIALQFAQDATQFEPFVAPVMDRLVPILCNSRSPRSLSENAAVTIGRMGLISPAPIAPHLAHFAKAWCTALWEIKDNDEKDSAFRGFCMLIQANPAGIQEDFFWFCNAVVKWQTPSVELDDMFRKILGGFKQMMGDATWTQMIAGWPPALLQRLNEKYGV</sequence>
<keyword evidence="5" id="KW-0677">Repeat</keyword>
<reference evidence="11" key="1">
    <citation type="submission" date="2020-04" db="EMBL/GenBank/DDBJ databases">
        <title>Analysis of mating type loci in Filobasidium floriforme.</title>
        <authorList>
            <person name="Nowrousian M."/>
        </authorList>
    </citation>
    <scope>NUCLEOTIDE SEQUENCE</scope>
    <source>
        <strain evidence="11">CBS 6242</strain>
    </source>
</reference>
<protein>
    <recommendedName>
        <fullName evidence="10">Importin N-terminal domain-containing protein</fullName>
    </recommendedName>
</protein>
<dbReference type="Pfam" id="PF03810">
    <property type="entry name" value="IBN_N"/>
    <property type="match status" value="1"/>
</dbReference>
<dbReference type="GO" id="GO:0031981">
    <property type="term" value="C:nuclear lumen"/>
    <property type="evidence" value="ECO:0007669"/>
    <property type="project" value="UniProtKB-ARBA"/>
</dbReference>
<feature type="domain" description="Importin N-terminal" evidence="10">
    <location>
        <begin position="31"/>
        <end position="120"/>
    </location>
</feature>
<gene>
    <name evidence="11" type="ORF">FFLO_02868</name>
</gene>
<evidence type="ECO:0000256" key="9">
    <source>
        <dbReference type="SAM" id="MobiDB-lite"/>
    </source>
</evidence>
<dbReference type="InterPro" id="IPR016024">
    <property type="entry name" value="ARM-type_fold"/>
</dbReference>
<evidence type="ECO:0000313" key="11">
    <source>
        <dbReference type="EMBL" id="KAG7558215.1"/>
    </source>
</evidence>
<dbReference type="GO" id="GO:0005737">
    <property type="term" value="C:cytoplasm"/>
    <property type="evidence" value="ECO:0007669"/>
    <property type="project" value="UniProtKB-SubCell"/>
</dbReference>
<dbReference type="PROSITE" id="PS50166">
    <property type="entry name" value="IMPORTIN_B_NT"/>
    <property type="match status" value="1"/>
</dbReference>
<dbReference type="EMBL" id="JABELV010000048">
    <property type="protein sequence ID" value="KAG7558215.1"/>
    <property type="molecule type" value="Genomic_DNA"/>
</dbReference>
<feature type="region of interest" description="Disordered" evidence="9">
    <location>
        <begin position="342"/>
        <end position="384"/>
    </location>
</feature>
<dbReference type="InterPro" id="IPR058584">
    <property type="entry name" value="IMB1_TNPO1-like_TPR"/>
</dbReference>
<keyword evidence="3" id="KW-0813">Transport</keyword>
<dbReference type="Pfam" id="PF13513">
    <property type="entry name" value="HEAT_EZ"/>
    <property type="match status" value="1"/>
</dbReference>
<name>A0A8K0JM43_9TREE</name>
<evidence type="ECO:0000256" key="4">
    <source>
        <dbReference type="ARBA" id="ARBA00022490"/>
    </source>
</evidence>
<comment type="similarity">
    <text evidence="8">Belongs to the importin beta family. Importin beta-2 subfamily.</text>
</comment>
<dbReference type="FunFam" id="1.25.10.10:FF:000028">
    <property type="entry name" value="Transportin-1 isoform 1"/>
    <property type="match status" value="1"/>
</dbReference>
<accession>A0A8K0JM43</accession>
<dbReference type="SUPFAM" id="SSF48371">
    <property type="entry name" value="ARM repeat"/>
    <property type="match status" value="1"/>
</dbReference>
<dbReference type="Gene3D" id="1.25.10.10">
    <property type="entry name" value="Leucine-rich Repeat Variant"/>
    <property type="match status" value="2"/>
</dbReference>
<dbReference type="GO" id="GO:0006606">
    <property type="term" value="P:protein import into nucleus"/>
    <property type="evidence" value="ECO:0007669"/>
    <property type="project" value="InterPro"/>
</dbReference>
<dbReference type="GO" id="GO:0031267">
    <property type="term" value="F:small GTPase binding"/>
    <property type="evidence" value="ECO:0007669"/>
    <property type="project" value="InterPro"/>
</dbReference>
<dbReference type="InterPro" id="IPR040122">
    <property type="entry name" value="Importin_beta"/>
</dbReference>
<evidence type="ECO:0000256" key="3">
    <source>
        <dbReference type="ARBA" id="ARBA00022448"/>
    </source>
</evidence>
<dbReference type="SMART" id="SM00913">
    <property type="entry name" value="IBN_N"/>
    <property type="match status" value="1"/>
</dbReference>
<evidence type="ECO:0000313" key="12">
    <source>
        <dbReference type="Proteomes" id="UP000812966"/>
    </source>
</evidence>
<keyword evidence="12" id="KW-1185">Reference proteome</keyword>
<keyword evidence="4" id="KW-0963">Cytoplasm</keyword>
<evidence type="ECO:0000259" key="10">
    <source>
        <dbReference type="PROSITE" id="PS50166"/>
    </source>
</evidence>
<evidence type="ECO:0000256" key="8">
    <source>
        <dbReference type="ARBA" id="ARBA00038423"/>
    </source>
</evidence>
<organism evidence="11 12">
    <name type="scientific">Filobasidium floriforme</name>
    <dbReference type="NCBI Taxonomy" id="5210"/>
    <lineage>
        <taxon>Eukaryota</taxon>
        <taxon>Fungi</taxon>
        <taxon>Dikarya</taxon>
        <taxon>Basidiomycota</taxon>
        <taxon>Agaricomycotina</taxon>
        <taxon>Tremellomycetes</taxon>
        <taxon>Filobasidiales</taxon>
        <taxon>Filobasidiaceae</taxon>
        <taxon>Filobasidium</taxon>
    </lineage>
</organism>
<dbReference type="InterPro" id="IPR001494">
    <property type="entry name" value="Importin-beta_N"/>
</dbReference>
<evidence type="ECO:0000256" key="6">
    <source>
        <dbReference type="ARBA" id="ARBA00022927"/>
    </source>
</evidence>
<evidence type="ECO:0000256" key="5">
    <source>
        <dbReference type="ARBA" id="ARBA00022737"/>
    </source>
</evidence>
<evidence type="ECO:0000256" key="2">
    <source>
        <dbReference type="ARBA" id="ARBA00004496"/>
    </source>
</evidence>